<feature type="non-terminal residue" evidence="1">
    <location>
        <position position="35"/>
    </location>
</feature>
<sequence length="35" mass="3734">MCLCDQQASGKTAHGLQVLADRLLLLHESLKRGAG</sequence>
<comment type="caution">
    <text evidence="1">The sequence shown here is derived from an EMBL/GenBank/DDBJ whole genome shotgun (WGS) entry which is preliminary data.</text>
</comment>
<feature type="non-terminal residue" evidence="1">
    <location>
        <position position="1"/>
    </location>
</feature>
<dbReference type="Proteomes" id="UP000485058">
    <property type="component" value="Unassembled WGS sequence"/>
</dbReference>
<proteinExistence type="predicted"/>
<evidence type="ECO:0000313" key="1">
    <source>
        <dbReference type="EMBL" id="GFH32290.1"/>
    </source>
</evidence>
<organism evidence="1 2">
    <name type="scientific">Haematococcus lacustris</name>
    <name type="common">Green alga</name>
    <name type="synonym">Haematococcus pluvialis</name>
    <dbReference type="NCBI Taxonomy" id="44745"/>
    <lineage>
        <taxon>Eukaryota</taxon>
        <taxon>Viridiplantae</taxon>
        <taxon>Chlorophyta</taxon>
        <taxon>core chlorophytes</taxon>
        <taxon>Chlorophyceae</taxon>
        <taxon>CS clade</taxon>
        <taxon>Chlamydomonadales</taxon>
        <taxon>Haematococcaceae</taxon>
        <taxon>Haematococcus</taxon>
    </lineage>
</organism>
<name>A0A6A0AH59_HAELA</name>
<dbReference type="EMBL" id="BLLF01006482">
    <property type="protein sequence ID" value="GFH32290.1"/>
    <property type="molecule type" value="Genomic_DNA"/>
</dbReference>
<reference evidence="1 2" key="1">
    <citation type="submission" date="2020-02" db="EMBL/GenBank/DDBJ databases">
        <title>Draft genome sequence of Haematococcus lacustris strain NIES-144.</title>
        <authorList>
            <person name="Morimoto D."/>
            <person name="Nakagawa S."/>
            <person name="Yoshida T."/>
            <person name="Sawayama S."/>
        </authorList>
    </citation>
    <scope>NUCLEOTIDE SEQUENCE [LARGE SCALE GENOMIC DNA]</scope>
    <source>
        <strain evidence="1 2">NIES-144</strain>
    </source>
</reference>
<accession>A0A6A0AH59</accession>
<gene>
    <name evidence="1" type="ORF">HaLaN_31486</name>
</gene>
<dbReference type="AlphaFoldDB" id="A0A6A0AH59"/>
<keyword evidence="2" id="KW-1185">Reference proteome</keyword>
<protein>
    <submittedName>
        <fullName evidence="1">Uncharacterized protein</fullName>
    </submittedName>
</protein>
<evidence type="ECO:0000313" key="2">
    <source>
        <dbReference type="Proteomes" id="UP000485058"/>
    </source>
</evidence>